<proteinExistence type="predicted"/>
<comment type="caution">
    <text evidence="1">The sequence shown here is derived from an EMBL/GenBank/DDBJ whole genome shotgun (WGS) entry which is preliminary data.</text>
</comment>
<gene>
    <name evidence="1" type="ORF">GCM10023213_21670</name>
</gene>
<dbReference type="Proteomes" id="UP001499852">
    <property type="component" value="Unassembled WGS sequence"/>
</dbReference>
<keyword evidence="2" id="KW-1185">Reference proteome</keyword>
<reference evidence="2" key="1">
    <citation type="journal article" date="2019" name="Int. J. Syst. Evol. Microbiol.">
        <title>The Global Catalogue of Microorganisms (GCM) 10K type strain sequencing project: providing services to taxonomists for standard genome sequencing and annotation.</title>
        <authorList>
            <consortium name="The Broad Institute Genomics Platform"/>
            <consortium name="The Broad Institute Genome Sequencing Center for Infectious Disease"/>
            <person name="Wu L."/>
            <person name="Ma J."/>
        </authorList>
    </citation>
    <scope>NUCLEOTIDE SEQUENCE [LARGE SCALE GENOMIC DNA]</scope>
    <source>
        <strain evidence="2">JCM 18053</strain>
    </source>
</reference>
<sequence>MPLTPIRQVFEAAVEATRFSDRNVYDQSELLREWAPAKDLQVTLGSFISAAECQVIHRRLVRAVFFIELVKADVTSTKYDVRWAERFPEGDPRIATFDQCCEIYEKICRQIHELLNDEVFRTEFALVVRWGLSPHEIPLDYETKNARPIHSTANLSVLRDPNYSRLLRIRRSLLDPTLNPDFQLFVGIFDKIRVKSYLTDRALTGGYKTNREKRWEAHPASPQFAYRRDCLAIELCLIEQLIHFESFPPGTIRYLEAEGLINPERKVARCPVTLDPLDFELLAQEVADPTFGRSAYQVGHLNPLKAGEGEEFRHAPANISWITEDGNRIQGHLTLKETRELLLRISRNYEALIASGEISPP</sequence>
<evidence type="ECO:0000313" key="2">
    <source>
        <dbReference type="Proteomes" id="UP001499852"/>
    </source>
</evidence>
<evidence type="ECO:0008006" key="3">
    <source>
        <dbReference type="Google" id="ProtNLM"/>
    </source>
</evidence>
<protein>
    <recommendedName>
        <fullName evidence="3">HNH endonuclease</fullName>
    </recommendedName>
</protein>
<accession>A0ABP9P474</accession>
<organism evidence="1 2">
    <name type="scientific">Prosthecobacter algae</name>
    <dbReference type="NCBI Taxonomy" id="1144682"/>
    <lineage>
        <taxon>Bacteria</taxon>
        <taxon>Pseudomonadati</taxon>
        <taxon>Verrucomicrobiota</taxon>
        <taxon>Verrucomicrobiia</taxon>
        <taxon>Verrucomicrobiales</taxon>
        <taxon>Verrucomicrobiaceae</taxon>
        <taxon>Prosthecobacter</taxon>
    </lineage>
</organism>
<name>A0ABP9P474_9BACT</name>
<evidence type="ECO:0000313" key="1">
    <source>
        <dbReference type="EMBL" id="GAA5139973.1"/>
    </source>
</evidence>
<dbReference type="EMBL" id="BAABIA010000004">
    <property type="protein sequence ID" value="GAA5139973.1"/>
    <property type="molecule type" value="Genomic_DNA"/>
</dbReference>